<accession>A0A1W1UJQ5</accession>
<dbReference type="RefSeq" id="WP_084045885.1">
    <property type="nucleotide sequence ID" value="NZ_FWWU01000005.1"/>
</dbReference>
<dbReference type="InterPro" id="IPR025833">
    <property type="entry name" value="GDYXXLXY"/>
</dbReference>
<organism evidence="1 2">
    <name type="scientific">Deinococcus hopiensis KR-140</name>
    <dbReference type="NCBI Taxonomy" id="695939"/>
    <lineage>
        <taxon>Bacteria</taxon>
        <taxon>Thermotogati</taxon>
        <taxon>Deinococcota</taxon>
        <taxon>Deinococci</taxon>
        <taxon>Deinococcales</taxon>
        <taxon>Deinococcaceae</taxon>
        <taxon>Deinococcus</taxon>
    </lineage>
</organism>
<evidence type="ECO:0000313" key="2">
    <source>
        <dbReference type="Proteomes" id="UP000192582"/>
    </source>
</evidence>
<reference evidence="1 2" key="1">
    <citation type="submission" date="2017-04" db="EMBL/GenBank/DDBJ databases">
        <authorList>
            <person name="Afonso C.L."/>
            <person name="Miller P.J."/>
            <person name="Scott M.A."/>
            <person name="Spackman E."/>
            <person name="Goraichik I."/>
            <person name="Dimitrov K.M."/>
            <person name="Suarez D.L."/>
            <person name="Swayne D.E."/>
        </authorList>
    </citation>
    <scope>NUCLEOTIDE SEQUENCE [LARGE SCALE GENOMIC DNA]</scope>
    <source>
        <strain evidence="1 2">KR-140</strain>
    </source>
</reference>
<dbReference type="Pfam" id="PF14345">
    <property type="entry name" value="GDYXXLXY"/>
    <property type="match status" value="1"/>
</dbReference>
<evidence type="ECO:0000313" key="1">
    <source>
        <dbReference type="EMBL" id="SMB81279.1"/>
    </source>
</evidence>
<sequence>MRRTVGPRERLALAVTAQLLLVGGLLSPALLDSVRAQEVMLETAPVDPRDLLRGQYLTLAYRVSRVQAGPDVNGGQVAYVPLRKSSKGVWTGERAVATRPGGGVFLQGRVQWINAGQATLNYGIERFYLSEEAARSEEGRGAAGLRARVRVAPSGRARLLELWRENERIR</sequence>
<gene>
    <name evidence="1" type="ORF">SAMN00790413_04522</name>
</gene>
<dbReference type="OrthoDB" id="4868247at2"/>
<dbReference type="EMBL" id="FWWU01000005">
    <property type="protein sequence ID" value="SMB81279.1"/>
    <property type="molecule type" value="Genomic_DNA"/>
</dbReference>
<name>A0A1W1UJQ5_9DEIO</name>
<dbReference type="STRING" id="695939.SAMN00790413_04522"/>
<dbReference type="Proteomes" id="UP000192582">
    <property type="component" value="Unassembled WGS sequence"/>
</dbReference>
<keyword evidence="2" id="KW-1185">Reference proteome</keyword>
<protein>
    <submittedName>
        <fullName evidence="1">Uncharacterized membrane-anchored protein</fullName>
    </submittedName>
</protein>
<proteinExistence type="predicted"/>
<dbReference type="AlphaFoldDB" id="A0A1W1UJQ5"/>